<protein>
    <submittedName>
        <fullName evidence="1">Uncharacterized protein</fullName>
    </submittedName>
</protein>
<dbReference type="STRING" id="63186.ZOBELLIA_419"/>
<organism evidence="1 2">
    <name type="scientific">Zobellia galactanivorans (strain DSM 12802 / CCUG 47099 / CIP 106680 / NCIMB 13871 / Dsij)</name>
    <dbReference type="NCBI Taxonomy" id="63186"/>
    <lineage>
        <taxon>Bacteria</taxon>
        <taxon>Pseudomonadati</taxon>
        <taxon>Bacteroidota</taxon>
        <taxon>Flavobacteriia</taxon>
        <taxon>Flavobacteriales</taxon>
        <taxon>Flavobacteriaceae</taxon>
        <taxon>Zobellia</taxon>
    </lineage>
</organism>
<sequence length="300" mass="34744">MNTLILKTALILITLPLNCNSGTNGKIKTITKTKQTIAYETKPLYSLKITSGNPYESYINDVVLEKDYEEGSTDHELPINDLILSSGTQEIKIKLLPNRGKNEVNKLDVEYFEAKIYLYENGLTSYSEQKKTLLHTFKFKNFVPNQPSMIAVWKFEAKVPYQHMGWSESVDLSKENKDDLLNETLQKYQEIRSIINEGNYSKYLKELSKKNIEKFDSFFADKDVKNDDLERLTNRIIDSKNNMRPLTNYHLCLYGKGKLVSLENMNHESPLIADIKDEYEEVFNIFLHRPKPGAPLEVIR</sequence>
<evidence type="ECO:0000313" key="1">
    <source>
        <dbReference type="EMBL" id="CAZ94492.1"/>
    </source>
</evidence>
<dbReference type="HOGENOM" id="CLU_071048_0_0_10"/>
<gene>
    <name evidence="1" type="ordered locus">zobellia_419</name>
</gene>
<dbReference type="KEGG" id="zga:ZOBELLIA_419"/>
<proteinExistence type="predicted"/>
<dbReference type="RefSeq" id="WP_013991805.1">
    <property type="nucleotide sequence ID" value="NC_015844.1"/>
</dbReference>
<dbReference type="Proteomes" id="UP000008898">
    <property type="component" value="Chromosome"/>
</dbReference>
<dbReference type="EMBL" id="FP476056">
    <property type="protein sequence ID" value="CAZ94492.1"/>
    <property type="molecule type" value="Genomic_DNA"/>
</dbReference>
<keyword evidence="2" id="KW-1185">Reference proteome</keyword>
<dbReference type="AlphaFoldDB" id="G0L9D4"/>
<evidence type="ECO:0000313" key="2">
    <source>
        <dbReference type="Proteomes" id="UP000008898"/>
    </source>
</evidence>
<name>G0L9D4_ZOBGA</name>
<reference evidence="1 2" key="2">
    <citation type="journal article" date="2012" name="Environ. Microbiol.">
        <title>Characterization of the first alginolytic operons in a marine bacterium: from their emergence in marine Flavobacteriia to their independent transfers to marine Proteobacteria and human gut Bacteroides.</title>
        <authorList>
            <person name="Thomas F."/>
            <person name="Barbeyron T."/>
            <person name="Tonon T."/>
            <person name="Genicot S."/>
            <person name="Czjzek M."/>
            <person name="Michel G."/>
        </authorList>
    </citation>
    <scope>NUCLEOTIDE SEQUENCE [LARGE SCALE GENOMIC DNA]</scope>
    <source>
        <strain evidence="2">DSM 12802 / CCUG 47099 / CIP 106680 / NCIMB 13871 / Dsij</strain>
    </source>
</reference>
<dbReference type="OrthoDB" id="1149023at2"/>
<accession>G0L9D4</accession>
<reference evidence="2" key="1">
    <citation type="submission" date="2009-07" db="EMBL/GenBank/DDBJ databases">
        <title>Complete genome sequence of Zobellia galactanivorans Dsij.</title>
        <authorList>
            <consortium name="Genoscope - CEA"/>
        </authorList>
    </citation>
    <scope>NUCLEOTIDE SEQUENCE [LARGE SCALE GENOMIC DNA]</scope>
    <source>
        <strain evidence="2">DSM 12802 / CCUG 47099 / CIP 106680 / NCIMB 13871 / Dsij</strain>
    </source>
</reference>